<comment type="similarity">
    <text evidence="5 18">Belongs to the CDS family.</text>
</comment>
<evidence type="ECO:0000256" key="9">
    <source>
        <dbReference type="ARBA" id="ARBA00022516"/>
    </source>
</evidence>
<dbReference type="GO" id="GO:0005886">
    <property type="term" value="C:plasma membrane"/>
    <property type="evidence" value="ECO:0007669"/>
    <property type="project" value="UniProtKB-SubCell"/>
</dbReference>
<protein>
    <recommendedName>
        <fullName evidence="7 18">Phosphatidate cytidylyltransferase</fullName>
        <ecNumber evidence="6 18">2.7.7.41</ecNumber>
    </recommendedName>
</protein>
<proteinExistence type="inferred from homology"/>
<evidence type="ECO:0000256" key="5">
    <source>
        <dbReference type="ARBA" id="ARBA00010185"/>
    </source>
</evidence>
<evidence type="ECO:0000256" key="7">
    <source>
        <dbReference type="ARBA" id="ARBA00019373"/>
    </source>
</evidence>
<name>A0A932GRT8_UNCTE</name>
<comment type="caution">
    <text evidence="20">The sequence shown here is derived from an EMBL/GenBank/DDBJ whole genome shotgun (WGS) entry which is preliminary data.</text>
</comment>
<evidence type="ECO:0000256" key="3">
    <source>
        <dbReference type="ARBA" id="ARBA00005119"/>
    </source>
</evidence>
<organism evidence="20 21">
    <name type="scientific">Tectimicrobiota bacterium</name>
    <dbReference type="NCBI Taxonomy" id="2528274"/>
    <lineage>
        <taxon>Bacteria</taxon>
        <taxon>Pseudomonadati</taxon>
        <taxon>Nitrospinota/Tectimicrobiota group</taxon>
        <taxon>Candidatus Tectimicrobiota</taxon>
    </lineage>
</organism>
<dbReference type="AlphaFoldDB" id="A0A932GRT8"/>
<evidence type="ECO:0000256" key="15">
    <source>
        <dbReference type="ARBA" id="ARBA00023136"/>
    </source>
</evidence>
<keyword evidence="15 19" id="KW-0472">Membrane</keyword>
<evidence type="ECO:0000256" key="11">
    <source>
        <dbReference type="ARBA" id="ARBA00022692"/>
    </source>
</evidence>
<dbReference type="Pfam" id="PF01148">
    <property type="entry name" value="CTP_transf_1"/>
    <property type="match status" value="1"/>
</dbReference>
<evidence type="ECO:0000256" key="4">
    <source>
        <dbReference type="ARBA" id="ARBA00005189"/>
    </source>
</evidence>
<reference evidence="20" key="1">
    <citation type="submission" date="2020-07" db="EMBL/GenBank/DDBJ databases">
        <title>Huge and variable diversity of episymbiotic CPR bacteria and DPANN archaea in groundwater ecosystems.</title>
        <authorList>
            <person name="He C.Y."/>
            <person name="Keren R."/>
            <person name="Whittaker M."/>
            <person name="Farag I.F."/>
            <person name="Doudna J."/>
            <person name="Cate J.H.D."/>
            <person name="Banfield J.F."/>
        </authorList>
    </citation>
    <scope>NUCLEOTIDE SEQUENCE</scope>
    <source>
        <strain evidence="20">NC_groundwater_717_Ag_S-0.2um_59_8</strain>
    </source>
</reference>
<keyword evidence="12 18" id="KW-0548">Nucleotidyltransferase</keyword>
<evidence type="ECO:0000256" key="8">
    <source>
        <dbReference type="ARBA" id="ARBA00022475"/>
    </source>
</evidence>
<evidence type="ECO:0000313" key="20">
    <source>
        <dbReference type="EMBL" id="MBI3016077.1"/>
    </source>
</evidence>
<dbReference type="EC" id="2.7.7.41" evidence="6 18"/>
<dbReference type="PANTHER" id="PTHR46382:SF1">
    <property type="entry name" value="PHOSPHATIDATE CYTIDYLYLTRANSFERASE"/>
    <property type="match status" value="1"/>
</dbReference>
<evidence type="ECO:0000256" key="1">
    <source>
        <dbReference type="ARBA" id="ARBA00001698"/>
    </source>
</evidence>
<dbReference type="PANTHER" id="PTHR46382">
    <property type="entry name" value="PHOSPHATIDATE CYTIDYLYLTRANSFERASE"/>
    <property type="match status" value="1"/>
</dbReference>
<sequence length="266" mass="28218">MRRLISAALLLPLLYLLVEYTGVLPFSALVVAVAAAGLREFYSLSAGAGSSCWGKAGILLGAVVTASFALTWTLAPVMVLTWAVLILAVVHLLSPQRYDRVIDKLGGTFWGILYVGWLSGFLIALRRLPEGHHFLYFLFMVIMIGDTFAYCVGSSLGRRPLASQISPKKTVEGAVAGFGGSLAAAYGASVWFLPVMGGGRWLAAGSLLAVSGQLGDLVESMLKRSAGVKDSGGMIPGHGGILDRLDSLLFAAPLLYFYARYLLGTI</sequence>
<evidence type="ECO:0000256" key="6">
    <source>
        <dbReference type="ARBA" id="ARBA00012487"/>
    </source>
</evidence>
<evidence type="ECO:0000256" key="2">
    <source>
        <dbReference type="ARBA" id="ARBA00004651"/>
    </source>
</evidence>
<evidence type="ECO:0000256" key="18">
    <source>
        <dbReference type="RuleBase" id="RU003938"/>
    </source>
</evidence>
<comment type="pathway">
    <text evidence="3 18">Phospholipid metabolism; CDP-diacylglycerol biosynthesis; CDP-diacylglycerol from sn-glycerol 3-phosphate: step 3/3.</text>
</comment>
<evidence type="ECO:0000256" key="14">
    <source>
        <dbReference type="ARBA" id="ARBA00023098"/>
    </source>
</evidence>
<keyword evidence="9" id="KW-0444">Lipid biosynthesis</keyword>
<keyword evidence="16" id="KW-0594">Phospholipid biosynthesis</keyword>
<dbReference type="Proteomes" id="UP000741360">
    <property type="component" value="Unassembled WGS sequence"/>
</dbReference>
<dbReference type="GO" id="GO:0004605">
    <property type="term" value="F:phosphatidate cytidylyltransferase activity"/>
    <property type="evidence" value="ECO:0007669"/>
    <property type="project" value="UniProtKB-EC"/>
</dbReference>
<keyword evidence="8" id="KW-1003">Cell membrane</keyword>
<evidence type="ECO:0000256" key="16">
    <source>
        <dbReference type="ARBA" id="ARBA00023209"/>
    </source>
</evidence>
<keyword evidence="13 19" id="KW-1133">Transmembrane helix</keyword>
<comment type="pathway">
    <text evidence="4">Lipid metabolism.</text>
</comment>
<evidence type="ECO:0000313" key="21">
    <source>
        <dbReference type="Proteomes" id="UP000741360"/>
    </source>
</evidence>
<comment type="subcellular location">
    <subcellularLocation>
        <location evidence="2">Cell membrane</location>
        <topology evidence="2">Multi-pass membrane protein</topology>
    </subcellularLocation>
</comment>
<dbReference type="InterPro" id="IPR000374">
    <property type="entry name" value="PC_trans"/>
</dbReference>
<feature type="transmembrane region" description="Helical" evidence="19">
    <location>
        <begin position="69"/>
        <end position="93"/>
    </location>
</feature>
<keyword evidence="11 18" id="KW-0812">Transmembrane</keyword>
<gene>
    <name evidence="20" type="ORF">HYY65_13690</name>
</gene>
<accession>A0A932GRT8</accession>
<feature type="transmembrane region" description="Helical" evidence="19">
    <location>
        <begin position="134"/>
        <end position="153"/>
    </location>
</feature>
<evidence type="ECO:0000256" key="12">
    <source>
        <dbReference type="ARBA" id="ARBA00022695"/>
    </source>
</evidence>
<feature type="transmembrane region" description="Helical" evidence="19">
    <location>
        <begin position="105"/>
        <end position="128"/>
    </location>
</feature>
<dbReference type="PROSITE" id="PS01315">
    <property type="entry name" value="CDS"/>
    <property type="match status" value="1"/>
</dbReference>
<dbReference type="GO" id="GO:0016024">
    <property type="term" value="P:CDP-diacylglycerol biosynthetic process"/>
    <property type="evidence" value="ECO:0007669"/>
    <property type="project" value="TreeGrafter"/>
</dbReference>
<keyword evidence="14" id="KW-0443">Lipid metabolism</keyword>
<evidence type="ECO:0000256" key="13">
    <source>
        <dbReference type="ARBA" id="ARBA00022989"/>
    </source>
</evidence>
<keyword evidence="17" id="KW-1208">Phospholipid metabolism</keyword>
<comment type="catalytic activity">
    <reaction evidence="1 18">
        <text>a 1,2-diacyl-sn-glycero-3-phosphate + CTP + H(+) = a CDP-1,2-diacyl-sn-glycerol + diphosphate</text>
        <dbReference type="Rhea" id="RHEA:16229"/>
        <dbReference type="ChEBI" id="CHEBI:15378"/>
        <dbReference type="ChEBI" id="CHEBI:33019"/>
        <dbReference type="ChEBI" id="CHEBI:37563"/>
        <dbReference type="ChEBI" id="CHEBI:58332"/>
        <dbReference type="ChEBI" id="CHEBI:58608"/>
        <dbReference type="EC" id="2.7.7.41"/>
    </reaction>
</comment>
<evidence type="ECO:0000256" key="10">
    <source>
        <dbReference type="ARBA" id="ARBA00022679"/>
    </source>
</evidence>
<dbReference type="EMBL" id="JACPSX010000261">
    <property type="protein sequence ID" value="MBI3016077.1"/>
    <property type="molecule type" value="Genomic_DNA"/>
</dbReference>
<evidence type="ECO:0000256" key="19">
    <source>
        <dbReference type="SAM" id="Phobius"/>
    </source>
</evidence>
<keyword evidence="10 18" id="KW-0808">Transferase</keyword>
<feature type="transmembrane region" description="Helical" evidence="19">
    <location>
        <begin position="174"/>
        <end position="193"/>
    </location>
</feature>
<evidence type="ECO:0000256" key="17">
    <source>
        <dbReference type="ARBA" id="ARBA00023264"/>
    </source>
</evidence>